<comment type="caution">
    <text evidence="1">The sequence shown here is derived from an EMBL/GenBank/DDBJ whole genome shotgun (WGS) entry which is preliminary data.</text>
</comment>
<name>A0A0B4E8Q1_9FUSO</name>
<evidence type="ECO:0000313" key="1">
    <source>
        <dbReference type="EMBL" id="KID49833.1"/>
    </source>
</evidence>
<dbReference type="AlphaFoldDB" id="A0A0B4E8Q1"/>
<evidence type="ECO:0000313" key="2">
    <source>
        <dbReference type="Proteomes" id="UP000031184"/>
    </source>
</evidence>
<proteinExistence type="predicted"/>
<reference evidence="1 2" key="1">
    <citation type="submission" date="2013-08" db="EMBL/GenBank/DDBJ databases">
        <title>An opportunistic ruminal bacterium that causes liver abscesses in cattle.</title>
        <authorList>
            <person name="Benahmed F.H."/>
            <person name="Rasmussen M."/>
            <person name="Harbottle H."/>
            <person name="Soppet D."/>
            <person name="Nagaraja T.G."/>
            <person name="Davidson M."/>
        </authorList>
    </citation>
    <scope>NUCLEOTIDE SEQUENCE [LARGE SCALE GENOMIC DNA]</scope>
    <source>
        <strain evidence="1 2">B35</strain>
    </source>
</reference>
<protein>
    <submittedName>
        <fullName evidence="1">Uncharacterized protein</fullName>
    </submittedName>
</protein>
<accession>A0A0B4E8Q1</accession>
<dbReference type="Proteomes" id="UP000031184">
    <property type="component" value="Unassembled WGS sequence"/>
</dbReference>
<dbReference type="EMBL" id="AUZI01000011">
    <property type="protein sequence ID" value="KID49833.1"/>
    <property type="molecule type" value="Genomic_DNA"/>
</dbReference>
<organism evidence="1 2">
    <name type="scientific">Fusobacterium necrophorum subsp. funduliforme B35</name>
    <dbReference type="NCBI Taxonomy" id="1226633"/>
    <lineage>
        <taxon>Bacteria</taxon>
        <taxon>Fusobacteriati</taxon>
        <taxon>Fusobacteriota</taxon>
        <taxon>Fusobacteriia</taxon>
        <taxon>Fusobacteriales</taxon>
        <taxon>Fusobacteriaceae</taxon>
        <taxon>Fusobacterium</taxon>
    </lineage>
</organism>
<gene>
    <name evidence="1" type="ORF">C095_03390</name>
</gene>
<sequence length="42" mass="4827">MKIREADKASFSLPENSYGHLLLKKNQGEQLEMSFLIVMCLI</sequence>
<dbReference type="PATRIC" id="fig|1226633.4.peg.679"/>